<protein>
    <submittedName>
        <fullName evidence="2">Uncharacterized protein</fullName>
    </submittedName>
</protein>
<comment type="caution">
    <text evidence="2">The sequence shown here is derived from an EMBL/GenBank/DDBJ whole genome shotgun (WGS) entry which is preliminary data.</text>
</comment>
<keyword evidence="1" id="KW-0812">Transmembrane</keyword>
<evidence type="ECO:0000256" key="1">
    <source>
        <dbReference type="SAM" id="Phobius"/>
    </source>
</evidence>
<gene>
    <name evidence="2" type="ORF">V1286_004822</name>
</gene>
<sequence>MRSRVARFTYLFAIAAAMVGWSWLLLHSLAWAFDF</sequence>
<accession>A0ABU8BFH5</accession>
<reference evidence="2 3" key="1">
    <citation type="submission" date="2024-02" db="EMBL/GenBank/DDBJ databases">
        <title>Adaptive strategies in a cosmopolitan and abundant soil bacterium.</title>
        <authorList>
            <person name="Carini P."/>
        </authorList>
    </citation>
    <scope>NUCLEOTIDE SEQUENCE [LARGE SCALE GENOMIC DNA]</scope>
    <source>
        <strain evidence="2 3">AZCC 1608</strain>
    </source>
</reference>
<evidence type="ECO:0000313" key="3">
    <source>
        <dbReference type="Proteomes" id="UP001364224"/>
    </source>
</evidence>
<feature type="transmembrane region" description="Helical" evidence="1">
    <location>
        <begin position="12"/>
        <end position="33"/>
    </location>
</feature>
<evidence type="ECO:0000313" key="2">
    <source>
        <dbReference type="EMBL" id="MEH2557293.1"/>
    </source>
</evidence>
<organism evidence="2 3">
    <name type="scientific">Bradyrhizobium algeriense</name>
    <dbReference type="NCBI Taxonomy" id="634784"/>
    <lineage>
        <taxon>Bacteria</taxon>
        <taxon>Pseudomonadati</taxon>
        <taxon>Pseudomonadota</taxon>
        <taxon>Alphaproteobacteria</taxon>
        <taxon>Hyphomicrobiales</taxon>
        <taxon>Nitrobacteraceae</taxon>
        <taxon>Bradyrhizobium</taxon>
    </lineage>
</organism>
<dbReference type="Proteomes" id="UP001364224">
    <property type="component" value="Unassembled WGS sequence"/>
</dbReference>
<keyword evidence="1" id="KW-1133">Transmembrane helix</keyword>
<dbReference type="EMBL" id="JAZHRV010000001">
    <property type="protein sequence ID" value="MEH2557293.1"/>
    <property type="molecule type" value="Genomic_DNA"/>
</dbReference>
<name>A0ABU8BFH5_9BRAD</name>
<keyword evidence="3" id="KW-1185">Reference proteome</keyword>
<proteinExistence type="predicted"/>
<keyword evidence="1" id="KW-0472">Membrane</keyword>